<keyword evidence="4 13" id="KW-0349">Heme</keyword>
<feature type="binding site" description="axial binding residue" evidence="13 14">
    <location>
        <position position="128"/>
    </location>
    <ligand>
        <name>heme</name>
        <dbReference type="ChEBI" id="CHEBI:30413"/>
    </ligand>
    <ligandPart>
        <name>Fe</name>
        <dbReference type="ChEBI" id="CHEBI:18248"/>
    </ligandPart>
</feature>
<keyword evidence="5 13" id="KW-0812">Transmembrane</keyword>
<dbReference type="PANTHER" id="PTHR34128:SF2">
    <property type="entry name" value="CYTOCHROME C-TYPE BIOGENESIS PROTEIN CCME HOMOLOG, MITOCHONDRIAL"/>
    <property type="match status" value="1"/>
</dbReference>
<reference evidence="16 17" key="1">
    <citation type="submission" date="2014-06" db="EMBL/GenBank/DDBJ databases">
        <title>Whole Genome Sequences of Three Symbiotic Endozoicomonas Bacteria.</title>
        <authorList>
            <person name="Neave M.J."/>
            <person name="Apprill A."/>
            <person name="Voolstra C.R."/>
        </authorList>
    </citation>
    <scope>NUCLEOTIDE SEQUENCE [LARGE SCALE GENOMIC DNA]</scope>
    <source>
        <strain evidence="16 17">LMG 24815</strain>
    </source>
</reference>
<dbReference type="GO" id="GO:0020037">
    <property type="term" value="F:heme binding"/>
    <property type="evidence" value="ECO:0007669"/>
    <property type="project" value="InterPro"/>
</dbReference>
<evidence type="ECO:0000256" key="11">
    <source>
        <dbReference type="ARBA" id="ARBA00023136"/>
    </source>
</evidence>
<comment type="subcellular location">
    <subcellularLocation>
        <location evidence="1">Cell inner membrane</location>
    </subcellularLocation>
    <subcellularLocation>
        <location evidence="13">Cell membrane</location>
        <topology evidence="13">Single-pass type II membrane protein</topology>
    </subcellularLocation>
</comment>
<dbReference type="eggNOG" id="COG2332">
    <property type="taxonomic scope" value="Bacteria"/>
</dbReference>
<protein>
    <recommendedName>
        <fullName evidence="13">Cytochrome c-type biogenesis protein CcmE</fullName>
    </recommendedName>
    <alternativeName>
        <fullName evidence="13">Cytochrome c maturation protein E</fullName>
    </alternativeName>
    <alternativeName>
        <fullName evidence="13">Heme chaperone CcmE</fullName>
    </alternativeName>
</protein>
<evidence type="ECO:0000313" key="17">
    <source>
        <dbReference type="Proteomes" id="UP000028006"/>
    </source>
</evidence>
<dbReference type="GO" id="GO:0046872">
    <property type="term" value="F:metal ion binding"/>
    <property type="evidence" value="ECO:0007669"/>
    <property type="project" value="UniProtKB-KW"/>
</dbReference>
<evidence type="ECO:0000256" key="13">
    <source>
        <dbReference type="HAMAP-Rule" id="MF_01959"/>
    </source>
</evidence>
<evidence type="ECO:0000256" key="2">
    <source>
        <dbReference type="ARBA" id="ARBA00022475"/>
    </source>
</evidence>
<dbReference type="Pfam" id="PF03100">
    <property type="entry name" value="CcmE"/>
    <property type="match status" value="1"/>
</dbReference>
<evidence type="ECO:0000256" key="15">
    <source>
        <dbReference type="SAM" id="Phobius"/>
    </source>
</evidence>
<evidence type="ECO:0000256" key="5">
    <source>
        <dbReference type="ARBA" id="ARBA00022692"/>
    </source>
</evidence>
<evidence type="ECO:0000256" key="10">
    <source>
        <dbReference type="ARBA" id="ARBA00023004"/>
    </source>
</evidence>
<name>A0A081NC19_9GAMM</name>
<dbReference type="InterPro" id="IPR012340">
    <property type="entry name" value="NA-bd_OB-fold"/>
</dbReference>
<evidence type="ECO:0000256" key="9">
    <source>
        <dbReference type="ARBA" id="ARBA00022989"/>
    </source>
</evidence>
<keyword evidence="10 13" id="KW-0408">Iron</keyword>
<evidence type="ECO:0000256" key="4">
    <source>
        <dbReference type="ARBA" id="ARBA00022617"/>
    </source>
</evidence>
<keyword evidence="2 13" id="KW-1003">Cell membrane</keyword>
<sequence>MNAIQRQRLVLVGLLVAGVTVAITLVLFALSENINHYYSPAQMAAGEAPAGQRIRGGGVVVEGSVQRAADGLTVFFDITDGAATVPMEFTGLLPDLFREGQGVVGTGHLNEAGRFVAEELLARHDENYTPTEVQRALDEAESQEALQ</sequence>
<keyword evidence="17" id="KW-1185">Reference proteome</keyword>
<dbReference type="GO" id="GO:0017003">
    <property type="term" value="P:protein-heme linkage"/>
    <property type="evidence" value="ECO:0007669"/>
    <property type="project" value="UniProtKB-UniRule"/>
</dbReference>
<evidence type="ECO:0000256" key="12">
    <source>
        <dbReference type="ARBA" id="ARBA00056663"/>
    </source>
</evidence>
<feature type="topological domain" description="Extracellular" evidence="13">
    <location>
        <begin position="30"/>
        <end position="147"/>
    </location>
</feature>
<dbReference type="InterPro" id="IPR004329">
    <property type="entry name" value="CcmE"/>
</dbReference>
<evidence type="ECO:0000256" key="3">
    <source>
        <dbReference type="ARBA" id="ARBA00022519"/>
    </source>
</evidence>
<dbReference type="PANTHER" id="PTHR34128">
    <property type="entry name" value="CYTOCHROME C-TYPE BIOGENESIS PROTEIN CCME HOMOLOG, MITOCHONDRIAL"/>
    <property type="match status" value="1"/>
</dbReference>
<proteinExistence type="inferred from homology"/>
<evidence type="ECO:0000256" key="6">
    <source>
        <dbReference type="ARBA" id="ARBA00022723"/>
    </source>
</evidence>
<evidence type="ECO:0000256" key="8">
    <source>
        <dbReference type="ARBA" id="ARBA00022968"/>
    </source>
</evidence>
<dbReference type="SUPFAM" id="SSF82093">
    <property type="entry name" value="Heme chaperone CcmE"/>
    <property type="match status" value="1"/>
</dbReference>
<evidence type="ECO:0000256" key="14">
    <source>
        <dbReference type="PIRSR" id="PIRSR604329-50"/>
    </source>
</evidence>
<accession>A0A081NC19</accession>
<dbReference type="EMBL" id="JOKG01000001">
    <property type="protein sequence ID" value="KEQ15992.1"/>
    <property type="molecule type" value="Genomic_DNA"/>
</dbReference>
<comment type="caution">
    <text evidence="16">The sequence shown here is derived from an EMBL/GenBank/DDBJ whole genome shotgun (WGS) entry which is preliminary data.</text>
</comment>
<dbReference type="NCBIfam" id="NF009731">
    <property type="entry name" value="PRK13254.1-5"/>
    <property type="match status" value="1"/>
</dbReference>
<keyword evidence="9 13" id="KW-1133">Transmembrane helix</keyword>
<keyword evidence="6 13" id="KW-0479">Metal-binding</keyword>
<feature type="topological domain" description="Cytoplasmic" evidence="13">
    <location>
        <begin position="1"/>
        <end position="8"/>
    </location>
</feature>
<comment type="function">
    <text evidence="12 13">Heme chaperone required for the biogenesis of c-type cytochromes. Transiently binds heme delivered by CcmC and transfers the heme to apo-cytochromes in a process facilitated by CcmF and CcmH.</text>
</comment>
<dbReference type="Gene3D" id="2.40.50.140">
    <property type="entry name" value="Nucleic acid-binding proteins"/>
    <property type="match status" value="1"/>
</dbReference>
<dbReference type="AlphaFoldDB" id="A0A081NC19"/>
<comment type="similarity">
    <text evidence="13">Belongs to the CcmE/CycJ family.</text>
</comment>
<dbReference type="RefSeq" id="WP_034873255.1">
    <property type="nucleotide sequence ID" value="NZ_JOKG01000001.1"/>
</dbReference>
<dbReference type="Proteomes" id="UP000028006">
    <property type="component" value="Unassembled WGS sequence"/>
</dbReference>
<dbReference type="GO" id="GO:0017004">
    <property type="term" value="P:cytochrome complex assembly"/>
    <property type="evidence" value="ECO:0007669"/>
    <property type="project" value="UniProtKB-KW"/>
</dbReference>
<feature type="transmembrane region" description="Helical" evidence="15">
    <location>
        <begin position="9"/>
        <end position="30"/>
    </location>
</feature>
<keyword evidence="7 13" id="KW-0201">Cytochrome c-type biogenesis</keyword>
<dbReference type="NCBIfam" id="NF009729">
    <property type="entry name" value="PRK13254.1-3"/>
    <property type="match status" value="1"/>
</dbReference>
<feature type="binding site" description="covalent" evidence="13 14">
    <location>
        <position position="124"/>
    </location>
    <ligand>
        <name>heme</name>
        <dbReference type="ChEBI" id="CHEBI:30413"/>
    </ligand>
</feature>
<evidence type="ECO:0000256" key="1">
    <source>
        <dbReference type="ARBA" id="ARBA00004533"/>
    </source>
</evidence>
<gene>
    <name evidence="13" type="primary">ccmE</name>
    <name evidence="13" type="synonym">cycJ</name>
    <name evidence="16" type="ORF">GZ77_05810</name>
</gene>
<keyword evidence="11 13" id="KW-0472">Membrane</keyword>
<evidence type="ECO:0000313" key="16">
    <source>
        <dbReference type="EMBL" id="KEQ15992.1"/>
    </source>
</evidence>
<organism evidence="16 17">
    <name type="scientific">Endozoicomonas montiporae</name>
    <dbReference type="NCBI Taxonomy" id="1027273"/>
    <lineage>
        <taxon>Bacteria</taxon>
        <taxon>Pseudomonadati</taxon>
        <taxon>Pseudomonadota</taxon>
        <taxon>Gammaproteobacteria</taxon>
        <taxon>Oceanospirillales</taxon>
        <taxon>Endozoicomonadaceae</taxon>
        <taxon>Endozoicomonas</taxon>
    </lineage>
</organism>
<dbReference type="InterPro" id="IPR036127">
    <property type="entry name" value="CcmE-like_sf"/>
</dbReference>
<keyword evidence="8 13" id="KW-0735">Signal-anchor</keyword>
<dbReference type="HAMAP" id="MF_01959">
    <property type="entry name" value="CcmE"/>
    <property type="match status" value="1"/>
</dbReference>
<keyword evidence="3" id="KW-0997">Cell inner membrane</keyword>
<dbReference type="GO" id="GO:0005886">
    <property type="term" value="C:plasma membrane"/>
    <property type="evidence" value="ECO:0007669"/>
    <property type="project" value="UniProtKB-SubCell"/>
</dbReference>
<evidence type="ECO:0000256" key="7">
    <source>
        <dbReference type="ARBA" id="ARBA00022748"/>
    </source>
</evidence>
<dbReference type="FunFam" id="2.40.50.140:FF:000104">
    <property type="entry name" value="Cytochrome c-type biogenesis protein CcmE"/>
    <property type="match status" value="1"/>
</dbReference>